<dbReference type="Gene3D" id="3.40.50.1100">
    <property type="match status" value="1"/>
</dbReference>
<accession>A0ABN7SLS0</accession>
<comment type="cofactor">
    <cofactor evidence="1">
        <name>pyridoxal 5'-phosphate</name>
        <dbReference type="ChEBI" id="CHEBI:597326"/>
    </cofactor>
</comment>
<dbReference type="SUPFAM" id="SSF53686">
    <property type="entry name" value="Tryptophan synthase beta subunit-like PLP-dependent enzymes"/>
    <property type="match status" value="1"/>
</dbReference>
<dbReference type="PANTHER" id="PTHR43780:SF2">
    <property type="entry name" value="1-AMINOCYCLOPROPANE-1-CARBOXYLATE DEAMINASE-RELATED"/>
    <property type="match status" value="1"/>
</dbReference>
<gene>
    <name evidence="5" type="ORF">OKIOD_LOCUS6901</name>
</gene>
<dbReference type="InterPro" id="IPR036052">
    <property type="entry name" value="TrpB-like_PALP_sf"/>
</dbReference>
<reference evidence="5 6" key="1">
    <citation type="submission" date="2021-04" db="EMBL/GenBank/DDBJ databases">
        <authorList>
            <person name="Bliznina A."/>
        </authorList>
    </citation>
    <scope>NUCLEOTIDE SEQUENCE [LARGE SCALE GENOMIC DNA]</scope>
</reference>
<dbReference type="InterPro" id="IPR001926">
    <property type="entry name" value="TrpB-like_PALP"/>
</dbReference>
<dbReference type="PANTHER" id="PTHR43780">
    <property type="entry name" value="1-AMINOCYCLOPROPANE-1-CARBOXYLATE DEAMINASE-RELATED"/>
    <property type="match status" value="1"/>
</dbReference>
<evidence type="ECO:0000259" key="4">
    <source>
        <dbReference type="Pfam" id="PF00291"/>
    </source>
</evidence>
<sequence length="284" mass="31466">MCLRSKLVPWTPPRWVPSTVKVPSSKCVLANVPTPIEKWNLKDFGDGKQQFFIKRDDLTGTSLTGNKIRKLEFLLADAIEKGCDTIIAWGASTSNHCRSTAVACAELGLECHLLLTSNESEITYDSGNITLAALSGAHMYKMETCSFDEADKRMENLSSHLAKSGKKAYIIPRDGVKIEDLIDITDDYVGKGYGDAWPELKELILEVAQSTGIFLDRVYTGKAIYAIKEELIKNPERFAGDKILFLHTGGLFGVTDGSLTSEIIEKRKIIPFPSELTSTRENQN</sequence>
<feature type="domain" description="Tryptophan synthase beta chain-like PALP" evidence="4">
    <location>
        <begin position="32"/>
        <end position="172"/>
    </location>
</feature>
<organism evidence="5 6">
    <name type="scientific">Oikopleura dioica</name>
    <name type="common">Tunicate</name>
    <dbReference type="NCBI Taxonomy" id="34765"/>
    <lineage>
        <taxon>Eukaryota</taxon>
        <taxon>Metazoa</taxon>
        <taxon>Chordata</taxon>
        <taxon>Tunicata</taxon>
        <taxon>Appendicularia</taxon>
        <taxon>Copelata</taxon>
        <taxon>Oikopleuridae</taxon>
        <taxon>Oikopleura</taxon>
    </lineage>
</organism>
<evidence type="ECO:0000313" key="5">
    <source>
        <dbReference type="EMBL" id="CAG5098039.1"/>
    </source>
</evidence>
<dbReference type="Proteomes" id="UP001158576">
    <property type="component" value="Chromosome XSR"/>
</dbReference>
<proteinExistence type="inferred from homology"/>
<keyword evidence="3" id="KW-0663">Pyridoxal phosphate</keyword>
<keyword evidence="6" id="KW-1185">Reference proteome</keyword>
<dbReference type="EMBL" id="OU015569">
    <property type="protein sequence ID" value="CAG5098039.1"/>
    <property type="molecule type" value="Genomic_DNA"/>
</dbReference>
<dbReference type="PIRSF" id="PIRSF006278">
    <property type="entry name" value="ACCD_DCysDesulf"/>
    <property type="match status" value="1"/>
</dbReference>
<name>A0ABN7SLS0_OIKDI</name>
<evidence type="ECO:0000256" key="3">
    <source>
        <dbReference type="ARBA" id="ARBA00022898"/>
    </source>
</evidence>
<protein>
    <submittedName>
        <fullName evidence="5">Oidioi.mRNA.OKI2018_I69.XSR.g15343.t1.cds</fullName>
    </submittedName>
</protein>
<dbReference type="InterPro" id="IPR027278">
    <property type="entry name" value="ACCD_DCysDesulf"/>
</dbReference>
<dbReference type="Pfam" id="PF00291">
    <property type="entry name" value="PALP"/>
    <property type="match status" value="1"/>
</dbReference>
<evidence type="ECO:0000313" key="6">
    <source>
        <dbReference type="Proteomes" id="UP001158576"/>
    </source>
</evidence>
<evidence type="ECO:0000256" key="2">
    <source>
        <dbReference type="ARBA" id="ARBA00008639"/>
    </source>
</evidence>
<evidence type="ECO:0000256" key="1">
    <source>
        <dbReference type="ARBA" id="ARBA00001933"/>
    </source>
</evidence>
<comment type="similarity">
    <text evidence="2">Belongs to the ACC deaminase/D-cysteine desulfhydrase family.</text>
</comment>